<evidence type="ECO:0000313" key="1">
    <source>
        <dbReference type="EMBL" id="UYP45429.1"/>
    </source>
</evidence>
<sequence>MLDIKNIWLNLMVWIKIDFQISNENKFINKKDQGNGYTLISFGFSEKKESLD</sequence>
<dbReference type="Proteomes" id="UP001208689">
    <property type="component" value="Chromosome"/>
</dbReference>
<proteinExistence type="predicted"/>
<protein>
    <submittedName>
        <fullName evidence="1">Uncharacterized protein</fullName>
    </submittedName>
</protein>
<organism evidence="1 2">
    <name type="scientific">Candidatus Lokiarchaeum ossiferum</name>
    <dbReference type="NCBI Taxonomy" id="2951803"/>
    <lineage>
        <taxon>Archaea</taxon>
        <taxon>Promethearchaeati</taxon>
        <taxon>Promethearchaeota</taxon>
        <taxon>Promethearchaeia</taxon>
        <taxon>Promethearchaeales</taxon>
        <taxon>Promethearchaeaceae</taxon>
        <taxon>Candidatus Lokiarchaeum</taxon>
    </lineage>
</organism>
<evidence type="ECO:0000313" key="2">
    <source>
        <dbReference type="Proteomes" id="UP001208689"/>
    </source>
</evidence>
<dbReference type="EMBL" id="CP104013">
    <property type="protein sequence ID" value="UYP45429.1"/>
    <property type="molecule type" value="Genomic_DNA"/>
</dbReference>
<keyword evidence="2" id="KW-1185">Reference proteome</keyword>
<accession>A0ABY6HPJ0</accession>
<reference evidence="1" key="1">
    <citation type="submission" date="2022-09" db="EMBL/GenBank/DDBJ databases">
        <title>Actin cytoskeleton and complex cell architecture in an #Asgard archaeon.</title>
        <authorList>
            <person name="Ponce Toledo R.I."/>
            <person name="Schleper C."/>
            <person name="Rodrigues Oliveira T."/>
            <person name="Wollweber F."/>
            <person name="Xu J."/>
            <person name="Rittmann S."/>
            <person name="Klingl A."/>
            <person name="Pilhofer M."/>
        </authorList>
    </citation>
    <scope>NUCLEOTIDE SEQUENCE</scope>
    <source>
        <strain evidence="1">B-35</strain>
    </source>
</reference>
<name>A0ABY6HPJ0_9ARCH</name>
<gene>
    <name evidence="1" type="ORF">NEF87_001714</name>
</gene>